<name>A0A8J2ZWB6_9BACL</name>
<dbReference type="GO" id="GO:0008948">
    <property type="term" value="F:oxaloacetate decarboxylase activity"/>
    <property type="evidence" value="ECO:0007669"/>
    <property type="project" value="UniProtKB-EC"/>
</dbReference>
<comment type="subunit">
    <text evidence="4">Homotrimer.</text>
</comment>
<comment type="function">
    <text evidence="8">Catalyzes the aldol cleavage of 4-hydroxy-4-methyl-2-oxoglutarate (HMG) into 2 molecules of pyruvate. Also contains a secondary oxaloacetate (OAA) decarboxylase activity due to the common pyruvate enolate transition state formed following C-C bond cleavage in the retro-aldol and decarboxylation reactions.</text>
</comment>
<dbReference type="EC" id="4.1.3.17" evidence="5"/>
<dbReference type="GO" id="GO:0047443">
    <property type="term" value="F:4-hydroxy-4-methyl-2-oxoglutarate aldolase activity"/>
    <property type="evidence" value="ECO:0007669"/>
    <property type="project" value="UniProtKB-EC"/>
</dbReference>
<keyword evidence="14" id="KW-0489">Methyltransferase</keyword>
<comment type="catalytic activity">
    <reaction evidence="12">
        <text>oxaloacetate + H(+) = pyruvate + CO2</text>
        <dbReference type="Rhea" id="RHEA:15641"/>
        <dbReference type="ChEBI" id="CHEBI:15361"/>
        <dbReference type="ChEBI" id="CHEBI:15378"/>
        <dbReference type="ChEBI" id="CHEBI:16452"/>
        <dbReference type="ChEBI" id="CHEBI:16526"/>
        <dbReference type="EC" id="4.1.1.112"/>
    </reaction>
</comment>
<evidence type="ECO:0000256" key="11">
    <source>
        <dbReference type="ARBA" id="ARBA00032305"/>
    </source>
</evidence>
<comment type="cofactor">
    <cofactor evidence="13">
        <name>Mg(2+)</name>
        <dbReference type="ChEBI" id="CHEBI:18420"/>
    </cofactor>
</comment>
<reference evidence="14" key="1">
    <citation type="journal article" date="2014" name="Int. J. Syst. Evol. Microbiol.">
        <title>Complete genome sequence of Corynebacterium casei LMG S-19264T (=DSM 44701T), isolated from a smear-ripened cheese.</title>
        <authorList>
            <consortium name="US DOE Joint Genome Institute (JGI-PGF)"/>
            <person name="Walter F."/>
            <person name="Albersmeier A."/>
            <person name="Kalinowski J."/>
            <person name="Ruckert C."/>
        </authorList>
    </citation>
    <scope>NUCLEOTIDE SEQUENCE</scope>
    <source>
        <strain evidence="14">CGMCC 1.12777</strain>
    </source>
</reference>
<dbReference type="PANTHER" id="PTHR33254">
    <property type="entry name" value="4-HYDROXY-4-METHYL-2-OXOGLUTARATE ALDOLASE 3-RELATED"/>
    <property type="match status" value="1"/>
</dbReference>
<dbReference type="InterPro" id="IPR036704">
    <property type="entry name" value="RraA/RraA-like_sf"/>
</dbReference>
<evidence type="ECO:0000256" key="4">
    <source>
        <dbReference type="ARBA" id="ARBA00011233"/>
    </source>
</evidence>
<comment type="caution">
    <text evidence="14">The sequence shown here is derived from an EMBL/GenBank/DDBJ whole genome shotgun (WGS) entry which is preliminary data.</text>
</comment>
<dbReference type="InterPro" id="IPR005493">
    <property type="entry name" value="RraA/RraA-like"/>
</dbReference>
<keyword evidence="13" id="KW-0460">Magnesium</keyword>
<reference evidence="14" key="2">
    <citation type="submission" date="2020-09" db="EMBL/GenBank/DDBJ databases">
        <authorList>
            <person name="Sun Q."/>
            <person name="Zhou Y."/>
        </authorList>
    </citation>
    <scope>NUCLEOTIDE SEQUENCE</scope>
    <source>
        <strain evidence="14">CGMCC 1.12777</strain>
    </source>
</reference>
<dbReference type="NCBIfam" id="NF004850">
    <property type="entry name" value="PRK06201.1"/>
    <property type="match status" value="1"/>
</dbReference>
<sequence>MSNLGFRVLPLKTRPDKALIERLSGVATPLISDNMNRLHGTSSTLRPIHKKAKLLGTAFTVKTRAGDNLLVHKAIDLAEPGDVIVVDAGGDTTQAIIGEIMMRLSKKKGIKGFVIDGTIRDSAAFKEADYPCFAKGVTHRGPYKEGPGEINVPVTVGNMIVHPGDIIVGDEDGLLSIPLDYAEEIIDRAITQLKNEKEIFKTIEAGTINRDWIDETLTKKGCTLL</sequence>
<dbReference type="Gene3D" id="3.50.30.40">
    <property type="entry name" value="Ribonuclease E inhibitor RraA/RraA-like"/>
    <property type="match status" value="1"/>
</dbReference>
<evidence type="ECO:0000256" key="3">
    <source>
        <dbReference type="ARBA" id="ARBA00008621"/>
    </source>
</evidence>
<evidence type="ECO:0000256" key="2">
    <source>
        <dbReference type="ARBA" id="ARBA00001968"/>
    </source>
</evidence>
<comment type="catalytic activity">
    <reaction evidence="1">
        <text>4-hydroxy-4-methyl-2-oxoglutarate = 2 pyruvate</text>
        <dbReference type="Rhea" id="RHEA:22748"/>
        <dbReference type="ChEBI" id="CHEBI:15361"/>
        <dbReference type="ChEBI" id="CHEBI:58276"/>
        <dbReference type="EC" id="4.1.3.17"/>
    </reaction>
</comment>
<keyword evidence="13" id="KW-0479">Metal-binding</keyword>
<gene>
    <name evidence="14" type="primary">menG</name>
    <name evidence="14" type="ORF">GCM10007096_21740</name>
</gene>
<comment type="similarity">
    <text evidence="3">Belongs to the class II aldolase/RraA-like family.</text>
</comment>
<evidence type="ECO:0000256" key="12">
    <source>
        <dbReference type="ARBA" id="ARBA00047973"/>
    </source>
</evidence>
<proteinExistence type="inferred from homology"/>
<keyword evidence="15" id="KW-1185">Reference proteome</keyword>
<evidence type="ECO:0000313" key="14">
    <source>
        <dbReference type="EMBL" id="GGH82405.1"/>
    </source>
</evidence>
<evidence type="ECO:0000256" key="9">
    <source>
        <dbReference type="ARBA" id="ARBA00029596"/>
    </source>
</evidence>
<feature type="binding site" evidence="13">
    <location>
        <begin position="98"/>
        <end position="101"/>
    </location>
    <ligand>
        <name>substrate</name>
    </ligand>
</feature>
<dbReference type="GO" id="GO:0032259">
    <property type="term" value="P:methylation"/>
    <property type="evidence" value="ECO:0007669"/>
    <property type="project" value="UniProtKB-KW"/>
</dbReference>
<feature type="binding site" evidence="13">
    <location>
        <position position="121"/>
    </location>
    <ligand>
        <name>Mg(2+)</name>
        <dbReference type="ChEBI" id="CHEBI:18420"/>
    </ligand>
</feature>
<evidence type="ECO:0000313" key="15">
    <source>
        <dbReference type="Proteomes" id="UP000656813"/>
    </source>
</evidence>
<dbReference type="CDD" id="cd16841">
    <property type="entry name" value="RraA_family"/>
    <property type="match status" value="1"/>
</dbReference>
<dbReference type="GO" id="GO:0046872">
    <property type="term" value="F:metal ion binding"/>
    <property type="evidence" value="ECO:0007669"/>
    <property type="project" value="UniProtKB-KW"/>
</dbReference>
<evidence type="ECO:0000256" key="5">
    <source>
        <dbReference type="ARBA" id="ARBA00012213"/>
    </source>
</evidence>
<feature type="binding site" evidence="13">
    <location>
        <position position="120"/>
    </location>
    <ligand>
        <name>substrate</name>
    </ligand>
</feature>
<evidence type="ECO:0000256" key="13">
    <source>
        <dbReference type="PIRSR" id="PIRSR605493-1"/>
    </source>
</evidence>
<comment type="cofactor">
    <cofactor evidence="2">
        <name>a divalent metal cation</name>
        <dbReference type="ChEBI" id="CHEBI:60240"/>
    </cofactor>
</comment>
<dbReference type="EC" id="4.1.1.112" evidence="6"/>
<dbReference type="EMBL" id="BMFV01000015">
    <property type="protein sequence ID" value="GGH82405.1"/>
    <property type="molecule type" value="Genomic_DNA"/>
</dbReference>
<protein>
    <recommendedName>
        <fullName evidence="7">Putative 4-hydroxy-4-methyl-2-oxoglutarate aldolase</fullName>
        <ecNumber evidence="6">4.1.1.112</ecNumber>
        <ecNumber evidence="5">4.1.3.17</ecNumber>
    </recommendedName>
    <alternativeName>
        <fullName evidence="11">Oxaloacetate decarboxylase</fullName>
    </alternativeName>
    <alternativeName>
        <fullName evidence="9">Regulator of ribonuclease activity homolog</fullName>
    </alternativeName>
    <alternativeName>
        <fullName evidence="10">RraA-like protein</fullName>
    </alternativeName>
</protein>
<dbReference type="SUPFAM" id="SSF89562">
    <property type="entry name" value="RraA-like"/>
    <property type="match status" value="1"/>
</dbReference>
<dbReference type="RefSeq" id="WP_188497428.1">
    <property type="nucleotide sequence ID" value="NZ_BMFV01000015.1"/>
</dbReference>
<dbReference type="Proteomes" id="UP000656813">
    <property type="component" value="Unassembled WGS sequence"/>
</dbReference>
<dbReference type="PANTHER" id="PTHR33254:SF4">
    <property type="entry name" value="4-HYDROXY-4-METHYL-2-OXOGLUTARATE ALDOLASE 3-RELATED"/>
    <property type="match status" value="1"/>
</dbReference>
<dbReference type="AlphaFoldDB" id="A0A8J2ZWB6"/>
<evidence type="ECO:0000256" key="10">
    <source>
        <dbReference type="ARBA" id="ARBA00030169"/>
    </source>
</evidence>
<evidence type="ECO:0000256" key="8">
    <source>
        <dbReference type="ARBA" id="ARBA00025046"/>
    </source>
</evidence>
<evidence type="ECO:0000256" key="7">
    <source>
        <dbReference type="ARBA" id="ARBA00016549"/>
    </source>
</evidence>
<evidence type="ECO:0000256" key="6">
    <source>
        <dbReference type="ARBA" id="ARBA00012947"/>
    </source>
</evidence>
<organism evidence="14 15">
    <name type="scientific">Pullulanibacillus pueri</name>
    <dbReference type="NCBI Taxonomy" id="1437324"/>
    <lineage>
        <taxon>Bacteria</taxon>
        <taxon>Bacillati</taxon>
        <taxon>Bacillota</taxon>
        <taxon>Bacilli</taxon>
        <taxon>Bacillales</taxon>
        <taxon>Sporolactobacillaceae</taxon>
        <taxon>Pullulanibacillus</taxon>
    </lineage>
</organism>
<dbReference type="Pfam" id="PF03737">
    <property type="entry name" value="RraA-like"/>
    <property type="match status" value="1"/>
</dbReference>
<keyword evidence="14" id="KW-0808">Transferase</keyword>
<dbReference type="GO" id="GO:0008168">
    <property type="term" value="F:methyltransferase activity"/>
    <property type="evidence" value="ECO:0007669"/>
    <property type="project" value="UniProtKB-KW"/>
</dbReference>
<evidence type="ECO:0000256" key="1">
    <source>
        <dbReference type="ARBA" id="ARBA00001342"/>
    </source>
</evidence>
<accession>A0A8J2ZWB6</accession>